<comment type="similarity">
    <text evidence="7">Belongs to the glycosyltransferase 28 family.</text>
</comment>
<keyword evidence="11" id="KW-1185">Reference proteome</keyword>
<dbReference type="Pfam" id="PF04101">
    <property type="entry name" value="Glyco_tran_28_C"/>
    <property type="match status" value="1"/>
</dbReference>
<comment type="function">
    <text evidence="4 7">Involved in protein N-glycosylation. Essential for the second step of the dolichol-linked oligosaccharide pathway.</text>
</comment>
<dbReference type="EMBL" id="JAUKUD010000005">
    <property type="protein sequence ID" value="KAK0742867.1"/>
    <property type="molecule type" value="Genomic_DNA"/>
</dbReference>
<keyword evidence="7" id="KW-0328">Glycosyltransferase</keyword>
<evidence type="ECO:0000256" key="4">
    <source>
        <dbReference type="ARBA" id="ARBA00024804"/>
    </source>
</evidence>
<comment type="subcellular location">
    <subcellularLocation>
        <location evidence="7">Endoplasmic reticulum</location>
    </subcellularLocation>
</comment>
<feature type="domain" description="Glycosyl transferase family 28 C-terminal" evidence="9">
    <location>
        <begin position="15"/>
        <end position="64"/>
    </location>
</feature>
<dbReference type="GO" id="GO:0005783">
    <property type="term" value="C:endoplasmic reticulum"/>
    <property type="evidence" value="ECO:0007669"/>
    <property type="project" value="UniProtKB-SubCell"/>
</dbReference>
<sequence>MLRCRGQRGVRRPGVVISHGGTGTLGEAARYEVALVAVANAGLMDDHQREVVGEVERGGGGLWGSWAEAVTRAMEMAEARGLSELGPYVPAVFPVAEAERVTVFDWVMLGCWPEERRRQEREEEEFYERKGVQNEGQKVG</sequence>
<dbReference type="EC" id="2.4.1.141" evidence="2 7"/>
<evidence type="ECO:0000256" key="2">
    <source>
        <dbReference type="ARBA" id="ARBA00012614"/>
    </source>
</evidence>
<organism evidence="10 11">
    <name type="scientific">Schizothecium vesticola</name>
    <dbReference type="NCBI Taxonomy" id="314040"/>
    <lineage>
        <taxon>Eukaryota</taxon>
        <taxon>Fungi</taxon>
        <taxon>Dikarya</taxon>
        <taxon>Ascomycota</taxon>
        <taxon>Pezizomycotina</taxon>
        <taxon>Sordariomycetes</taxon>
        <taxon>Sordariomycetidae</taxon>
        <taxon>Sordariales</taxon>
        <taxon>Schizotheciaceae</taxon>
        <taxon>Schizothecium</taxon>
    </lineage>
</organism>
<keyword evidence="7" id="KW-0256">Endoplasmic reticulum</keyword>
<evidence type="ECO:0000256" key="8">
    <source>
        <dbReference type="SAM" id="MobiDB-lite"/>
    </source>
</evidence>
<evidence type="ECO:0000256" key="7">
    <source>
        <dbReference type="RuleBase" id="RU362128"/>
    </source>
</evidence>
<dbReference type="AlphaFoldDB" id="A0AA40EP34"/>
<dbReference type="Gene3D" id="3.40.50.2000">
    <property type="entry name" value="Glycogen Phosphorylase B"/>
    <property type="match status" value="1"/>
</dbReference>
<dbReference type="Proteomes" id="UP001172155">
    <property type="component" value="Unassembled WGS sequence"/>
</dbReference>
<evidence type="ECO:0000256" key="6">
    <source>
        <dbReference type="ARBA" id="ARBA00048184"/>
    </source>
</evidence>
<comment type="caution">
    <text evidence="10">The sequence shown here is derived from an EMBL/GenBank/DDBJ whole genome shotgun (WGS) entry which is preliminary data.</text>
</comment>
<evidence type="ECO:0000313" key="10">
    <source>
        <dbReference type="EMBL" id="KAK0742867.1"/>
    </source>
</evidence>
<evidence type="ECO:0000256" key="3">
    <source>
        <dbReference type="ARBA" id="ARBA00017468"/>
    </source>
</evidence>
<evidence type="ECO:0000256" key="1">
    <source>
        <dbReference type="ARBA" id="ARBA00011198"/>
    </source>
</evidence>
<comment type="subunit">
    <text evidence="1 7">Heterodimer with ALG14 to form a functional enzyme.</text>
</comment>
<proteinExistence type="inferred from homology"/>
<reference evidence="10" key="1">
    <citation type="submission" date="2023-06" db="EMBL/GenBank/DDBJ databases">
        <title>Genome-scale phylogeny and comparative genomics of the fungal order Sordariales.</title>
        <authorList>
            <consortium name="Lawrence Berkeley National Laboratory"/>
            <person name="Hensen N."/>
            <person name="Bonometti L."/>
            <person name="Westerberg I."/>
            <person name="Brannstrom I.O."/>
            <person name="Guillou S."/>
            <person name="Cros-Aarteil S."/>
            <person name="Calhoun S."/>
            <person name="Haridas S."/>
            <person name="Kuo A."/>
            <person name="Mondo S."/>
            <person name="Pangilinan J."/>
            <person name="Riley R."/>
            <person name="LaButti K."/>
            <person name="Andreopoulos B."/>
            <person name="Lipzen A."/>
            <person name="Chen C."/>
            <person name="Yanf M."/>
            <person name="Daum C."/>
            <person name="Ng V."/>
            <person name="Clum A."/>
            <person name="Steindorff A."/>
            <person name="Ohm R."/>
            <person name="Martin F."/>
            <person name="Silar P."/>
            <person name="Natvig D."/>
            <person name="Lalanne C."/>
            <person name="Gautier V."/>
            <person name="Ament-velasquez S.L."/>
            <person name="Kruys A."/>
            <person name="Hutchinson M.I."/>
            <person name="Powell A.J."/>
            <person name="Barry K."/>
            <person name="Miller A.N."/>
            <person name="Grigoriev I.V."/>
            <person name="Debuchy R."/>
            <person name="Gladieux P."/>
            <person name="Thoren M.H."/>
            <person name="Johannesson H."/>
        </authorList>
    </citation>
    <scope>NUCLEOTIDE SEQUENCE</scope>
    <source>
        <strain evidence="10">SMH3187-1</strain>
    </source>
</reference>
<protein>
    <recommendedName>
        <fullName evidence="3 7">UDP-N-acetylglucosamine transferase subunit ALG13</fullName>
        <ecNumber evidence="2 7">2.4.1.141</ecNumber>
    </recommendedName>
    <alternativeName>
        <fullName evidence="5 7">Asparagine-linked glycosylation protein 13</fullName>
    </alternativeName>
</protein>
<dbReference type="InterPro" id="IPR007235">
    <property type="entry name" value="Glyco_trans_28_C"/>
</dbReference>
<feature type="region of interest" description="Disordered" evidence="8">
    <location>
        <begin position="117"/>
        <end position="140"/>
    </location>
</feature>
<keyword evidence="7" id="KW-0808">Transferase</keyword>
<gene>
    <name evidence="7" type="primary">ALG13</name>
    <name evidence="10" type="ORF">B0T18DRAFT_391761</name>
</gene>
<comment type="catalytic activity">
    <reaction evidence="6">
        <text>an N-acetyl-alpha-D-glucosaminyl-diphospho-di-trans,poly-cis-dolichol + UDP-N-acetyl-alpha-D-glucosamine = an N,N'-diacetylchitobiosyl-diphospho-di-trans,poly-cis-dolichol + UDP + H(+)</text>
        <dbReference type="Rhea" id="RHEA:23380"/>
        <dbReference type="Rhea" id="RHEA-COMP:19507"/>
        <dbReference type="Rhea" id="RHEA-COMP:19510"/>
        <dbReference type="ChEBI" id="CHEBI:15378"/>
        <dbReference type="ChEBI" id="CHEBI:57269"/>
        <dbReference type="ChEBI" id="CHEBI:57705"/>
        <dbReference type="ChEBI" id="CHEBI:58223"/>
        <dbReference type="ChEBI" id="CHEBI:58427"/>
        <dbReference type="EC" id="2.4.1.141"/>
    </reaction>
</comment>
<name>A0AA40EP34_9PEZI</name>
<accession>A0AA40EP34</accession>
<evidence type="ECO:0000313" key="11">
    <source>
        <dbReference type="Proteomes" id="UP001172155"/>
    </source>
</evidence>
<dbReference type="GO" id="GO:0004577">
    <property type="term" value="F:N-acetylglucosaminyldiphosphodolichol N-acetylglucosaminyltransferase activity"/>
    <property type="evidence" value="ECO:0007669"/>
    <property type="project" value="UniProtKB-EC"/>
</dbReference>
<evidence type="ECO:0000256" key="5">
    <source>
        <dbReference type="ARBA" id="ARBA00032061"/>
    </source>
</evidence>
<feature type="compositionally biased region" description="Basic and acidic residues" evidence="8">
    <location>
        <begin position="117"/>
        <end position="132"/>
    </location>
</feature>
<evidence type="ECO:0000259" key="9">
    <source>
        <dbReference type="Pfam" id="PF04101"/>
    </source>
</evidence>